<evidence type="ECO:0000256" key="1">
    <source>
        <dbReference type="SAM" id="MobiDB-lite"/>
    </source>
</evidence>
<proteinExistence type="predicted"/>
<comment type="caution">
    <text evidence="2">The sequence shown here is derived from an EMBL/GenBank/DDBJ whole genome shotgun (WGS) entry which is preliminary data.</text>
</comment>
<feature type="region of interest" description="Disordered" evidence="1">
    <location>
        <begin position="1"/>
        <end position="30"/>
    </location>
</feature>
<accession>A0A9N7W3F9</accession>
<feature type="region of interest" description="Disordered" evidence="1">
    <location>
        <begin position="138"/>
        <end position="169"/>
    </location>
</feature>
<reference evidence="2" key="1">
    <citation type="submission" date="2020-03" db="EMBL/GenBank/DDBJ databases">
        <authorList>
            <person name="Weist P."/>
        </authorList>
    </citation>
    <scope>NUCLEOTIDE SEQUENCE</scope>
</reference>
<evidence type="ECO:0000313" key="3">
    <source>
        <dbReference type="Proteomes" id="UP001153269"/>
    </source>
</evidence>
<dbReference type="Proteomes" id="UP001153269">
    <property type="component" value="Unassembled WGS sequence"/>
</dbReference>
<protein>
    <submittedName>
        <fullName evidence="2">Uncharacterized protein</fullName>
    </submittedName>
</protein>
<dbReference type="AlphaFoldDB" id="A0A9N7W3F9"/>
<organism evidence="2 3">
    <name type="scientific">Pleuronectes platessa</name>
    <name type="common">European plaice</name>
    <dbReference type="NCBI Taxonomy" id="8262"/>
    <lineage>
        <taxon>Eukaryota</taxon>
        <taxon>Metazoa</taxon>
        <taxon>Chordata</taxon>
        <taxon>Craniata</taxon>
        <taxon>Vertebrata</taxon>
        <taxon>Euteleostomi</taxon>
        <taxon>Actinopterygii</taxon>
        <taxon>Neopterygii</taxon>
        <taxon>Teleostei</taxon>
        <taxon>Neoteleostei</taxon>
        <taxon>Acanthomorphata</taxon>
        <taxon>Carangaria</taxon>
        <taxon>Pleuronectiformes</taxon>
        <taxon>Pleuronectoidei</taxon>
        <taxon>Pleuronectidae</taxon>
        <taxon>Pleuronectes</taxon>
    </lineage>
</organism>
<feature type="compositionally biased region" description="Polar residues" evidence="1">
    <location>
        <begin position="157"/>
        <end position="169"/>
    </location>
</feature>
<sequence>MRGLDPLKTPQGPRVQQQQDSPSASPLWYPGTVSSPGLTLAPLTDVQSELANRPGLQTAAAWFFIQRGQNCCASRGPVPERDPCRARRCSCQLLTYTAHSGHRENPRTDVTFQPTSVGPVSQGVLWQGESLCDMNTEQVRGGGGGRRCRRDGGEQEIMTTSVQHQPPGA</sequence>
<feature type="compositionally biased region" description="Polar residues" evidence="1">
    <location>
        <begin position="14"/>
        <end position="24"/>
    </location>
</feature>
<gene>
    <name evidence="2" type="ORF">PLEPLA_LOCUS48461</name>
</gene>
<name>A0A9N7W3F9_PLEPL</name>
<dbReference type="EMBL" id="CADEAL010004486">
    <property type="protein sequence ID" value="CAB1460610.1"/>
    <property type="molecule type" value="Genomic_DNA"/>
</dbReference>
<keyword evidence="3" id="KW-1185">Reference proteome</keyword>
<evidence type="ECO:0000313" key="2">
    <source>
        <dbReference type="EMBL" id="CAB1460610.1"/>
    </source>
</evidence>